<accession>A0A1M5DDE0</accession>
<dbReference type="EMBL" id="FQUC01000008">
    <property type="protein sequence ID" value="SHF64891.1"/>
    <property type="molecule type" value="Genomic_DNA"/>
</dbReference>
<organism evidence="1 2">
    <name type="scientific">Dysgonomonas macrotermitis</name>
    <dbReference type="NCBI Taxonomy" id="1346286"/>
    <lineage>
        <taxon>Bacteria</taxon>
        <taxon>Pseudomonadati</taxon>
        <taxon>Bacteroidota</taxon>
        <taxon>Bacteroidia</taxon>
        <taxon>Bacteroidales</taxon>
        <taxon>Dysgonomonadaceae</taxon>
        <taxon>Dysgonomonas</taxon>
    </lineage>
</organism>
<dbReference type="AlphaFoldDB" id="A0A1M5DDE0"/>
<keyword evidence="2" id="KW-1185">Reference proteome</keyword>
<evidence type="ECO:0000313" key="1">
    <source>
        <dbReference type="EMBL" id="SHF64891.1"/>
    </source>
</evidence>
<protein>
    <submittedName>
        <fullName evidence="1">Uncharacterized protein</fullName>
    </submittedName>
</protein>
<proteinExistence type="predicted"/>
<sequence length="36" mass="4412">MIYNEISFTKTTPKKHQASYYQCIICQNIFFNEDEY</sequence>
<dbReference type="Proteomes" id="UP000184480">
    <property type="component" value="Unassembled WGS sequence"/>
</dbReference>
<reference evidence="2" key="1">
    <citation type="submission" date="2016-11" db="EMBL/GenBank/DDBJ databases">
        <authorList>
            <person name="Varghese N."/>
            <person name="Submissions S."/>
        </authorList>
    </citation>
    <scope>NUCLEOTIDE SEQUENCE [LARGE SCALE GENOMIC DNA]</scope>
    <source>
        <strain evidence="2">DSM 27370</strain>
    </source>
</reference>
<name>A0A1M5DDE0_9BACT</name>
<dbReference type="STRING" id="1346286.SAMN05444362_108156"/>
<gene>
    <name evidence="1" type="ORF">SAMN05444362_108156</name>
</gene>
<evidence type="ECO:0000313" key="2">
    <source>
        <dbReference type="Proteomes" id="UP000184480"/>
    </source>
</evidence>